<dbReference type="Pfam" id="PF01558">
    <property type="entry name" value="POR"/>
    <property type="match status" value="1"/>
</dbReference>
<dbReference type="InterPro" id="IPR019752">
    <property type="entry name" value="Pyrv/ketoisovalerate_OxRed_cat"/>
</dbReference>
<name>A0A971S009_9BACT</name>
<sequence length="195" mass="21043">MSYRYDIRLSGSGGQGLILMGIILAEAIGLYDGKYVAQTQSYGPEARGGSSKAEVVVSDEEIDYPRAMKLDLLVAMNQKSCDDYYMDLKSEGVLIVDSTFVSQIPVQGAYQIPFTGMAREKFKKEMVANIIALGAISKLTPIVSPKAIEAAVLARVPKGTEKLNRDALRMGMGAGQKAKKLVASSVVNLIENEDT</sequence>
<dbReference type="PANTHER" id="PTHR42730:SF1">
    <property type="entry name" value="2-OXOGLUTARATE SYNTHASE SUBUNIT KORC"/>
    <property type="match status" value="1"/>
</dbReference>
<evidence type="ECO:0000256" key="1">
    <source>
        <dbReference type="ARBA" id="ARBA00023002"/>
    </source>
</evidence>
<keyword evidence="1" id="KW-0560">Oxidoreductase</keyword>
<dbReference type="InterPro" id="IPR052554">
    <property type="entry name" value="2-oxoglutarate_synth_KorC"/>
</dbReference>
<evidence type="ECO:0000313" key="4">
    <source>
        <dbReference type="Proteomes" id="UP000777265"/>
    </source>
</evidence>
<reference evidence="3" key="2">
    <citation type="submission" date="2020-01" db="EMBL/GenBank/DDBJ databases">
        <authorList>
            <person name="Campanaro S."/>
        </authorList>
    </citation>
    <scope>NUCLEOTIDE SEQUENCE</scope>
    <source>
        <strain evidence="3">AS06rmzACSIP_7</strain>
    </source>
</reference>
<proteinExistence type="predicted"/>
<dbReference type="PANTHER" id="PTHR42730">
    <property type="entry name" value="2-OXOGLUTARATE SYNTHASE SUBUNIT KORC"/>
    <property type="match status" value="1"/>
</dbReference>
<dbReference type="AlphaFoldDB" id="A0A971S009"/>
<dbReference type="InterPro" id="IPR002869">
    <property type="entry name" value="Pyrv_flavodox_OxRed_cen"/>
</dbReference>
<dbReference type="GO" id="GO:0016903">
    <property type="term" value="F:oxidoreductase activity, acting on the aldehyde or oxo group of donors"/>
    <property type="evidence" value="ECO:0007669"/>
    <property type="project" value="InterPro"/>
</dbReference>
<dbReference type="EMBL" id="JAAYEE010000068">
    <property type="protein sequence ID" value="NLW34591.1"/>
    <property type="molecule type" value="Genomic_DNA"/>
</dbReference>
<feature type="domain" description="Pyruvate/ketoisovalerate oxidoreductase catalytic" evidence="2">
    <location>
        <begin position="13"/>
        <end position="172"/>
    </location>
</feature>
<dbReference type="Gene3D" id="3.40.920.10">
    <property type="entry name" value="Pyruvate-ferredoxin oxidoreductase, PFOR, domain III"/>
    <property type="match status" value="1"/>
</dbReference>
<protein>
    <submittedName>
        <fullName evidence="3">2-oxoacid:ferredoxin oxidoreductase subunit gamma</fullName>
    </submittedName>
</protein>
<accession>A0A971S009</accession>
<evidence type="ECO:0000313" key="3">
    <source>
        <dbReference type="EMBL" id="NLW34591.1"/>
    </source>
</evidence>
<evidence type="ECO:0000259" key="2">
    <source>
        <dbReference type="Pfam" id="PF01558"/>
    </source>
</evidence>
<organism evidence="3 4">
    <name type="scientific">Syntrophorhabdus aromaticivorans</name>
    <dbReference type="NCBI Taxonomy" id="328301"/>
    <lineage>
        <taxon>Bacteria</taxon>
        <taxon>Pseudomonadati</taxon>
        <taxon>Thermodesulfobacteriota</taxon>
        <taxon>Syntrophorhabdia</taxon>
        <taxon>Syntrophorhabdales</taxon>
        <taxon>Syntrophorhabdaceae</taxon>
        <taxon>Syntrophorhabdus</taxon>
    </lineage>
</organism>
<comment type="caution">
    <text evidence="3">The sequence shown here is derived from an EMBL/GenBank/DDBJ whole genome shotgun (WGS) entry which is preliminary data.</text>
</comment>
<reference evidence="3" key="1">
    <citation type="journal article" date="2020" name="Biotechnol. Biofuels">
        <title>New insights from the biogas microbiome by comprehensive genome-resolved metagenomics of nearly 1600 species originating from multiple anaerobic digesters.</title>
        <authorList>
            <person name="Campanaro S."/>
            <person name="Treu L."/>
            <person name="Rodriguez-R L.M."/>
            <person name="Kovalovszki A."/>
            <person name="Ziels R.M."/>
            <person name="Maus I."/>
            <person name="Zhu X."/>
            <person name="Kougias P.G."/>
            <person name="Basile A."/>
            <person name="Luo G."/>
            <person name="Schluter A."/>
            <person name="Konstantinidis K.T."/>
            <person name="Angelidaki I."/>
        </authorList>
    </citation>
    <scope>NUCLEOTIDE SEQUENCE</scope>
    <source>
        <strain evidence="3">AS06rmzACSIP_7</strain>
    </source>
</reference>
<dbReference type="SUPFAM" id="SSF53323">
    <property type="entry name" value="Pyruvate-ferredoxin oxidoreductase, PFOR, domain III"/>
    <property type="match status" value="1"/>
</dbReference>
<gene>
    <name evidence="3" type="ORF">GXY80_03780</name>
</gene>
<dbReference type="Proteomes" id="UP000777265">
    <property type="component" value="Unassembled WGS sequence"/>
</dbReference>